<organism evidence="1 2">
    <name type="scientific">Choiromyces venosus 120613-1</name>
    <dbReference type="NCBI Taxonomy" id="1336337"/>
    <lineage>
        <taxon>Eukaryota</taxon>
        <taxon>Fungi</taxon>
        <taxon>Dikarya</taxon>
        <taxon>Ascomycota</taxon>
        <taxon>Pezizomycotina</taxon>
        <taxon>Pezizomycetes</taxon>
        <taxon>Pezizales</taxon>
        <taxon>Tuberaceae</taxon>
        <taxon>Choiromyces</taxon>
    </lineage>
</organism>
<name>A0A3N4J098_9PEZI</name>
<accession>A0A3N4J098</accession>
<protein>
    <submittedName>
        <fullName evidence="1">Uncharacterized protein</fullName>
    </submittedName>
</protein>
<evidence type="ECO:0000313" key="1">
    <source>
        <dbReference type="EMBL" id="RPA91689.1"/>
    </source>
</evidence>
<reference evidence="1 2" key="1">
    <citation type="journal article" date="2018" name="Nat. Ecol. Evol.">
        <title>Pezizomycetes genomes reveal the molecular basis of ectomycorrhizal truffle lifestyle.</title>
        <authorList>
            <person name="Murat C."/>
            <person name="Payen T."/>
            <person name="Noel B."/>
            <person name="Kuo A."/>
            <person name="Morin E."/>
            <person name="Chen J."/>
            <person name="Kohler A."/>
            <person name="Krizsan K."/>
            <person name="Balestrini R."/>
            <person name="Da Silva C."/>
            <person name="Montanini B."/>
            <person name="Hainaut M."/>
            <person name="Levati E."/>
            <person name="Barry K.W."/>
            <person name="Belfiori B."/>
            <person name="Cichocki N."/>
            <person name="Clum A."/>
            <person name="Dockter R.B."/>
            <person name="Fauchery L."/>
            <person name="Guy J."/>
            <person name="Iotti M."/>
            <person name="Le Tacon F."/>
            <person name="Lindquist E.A."/>
            <person name="Lipzen A."/>
            <person name="Malagnac F."/>
            <person name="Mello A."/>
            <person name="Molinier V."/>
            <person name="Miyauchi S."/>
            <person name="Poulain J."/>
            <person name="Riccioni C."/>
            <person name="Rubini A."/>
            <person name="Sitrit Y."/>
            <person name="Splivallo R."/>
            <person name="Traeger S."/>
            <person name="Wang M."/>
            <person name="Zifcakova L."/>
            <person name="Wipf D."/>
            <person name="Zambonelli A."/>
            <person name="Paolocci F."/>
            <person name="Nowrousian M."/>
            <person name="Ottonello S."/>
            <person name="Baldrian P."/>
            <person name="Spatafora J.W."/>
            <person name="Henrissat B."/>
            <person name="Nagy L.G."/>
            <person name="Aury J.M."/>
            <person name="Wincker P."/>
            <person name="Grigoriev I.V."/>
            <person name="Bonfante P."/>
            <person name="Martin F.M."/>
        </authorList>
    </citation>
    <scope>NUCLEOTIDE SEQUENCE [LARGE SCALE GENOMIC DNA]</scope>
    <source>
        <strain evidence="1 2">120613-1</strain>
    </source>
</reference>
<evidence type="ECO:0000313" key="2">
    <source>
        <dbReference type="Proteomes" id="UP000276215"/>
    </source>
</evidence>
<dbReference type="Proteomes" id="UP000276215">
    <property type="component" value="Unassembled WGS sequence"/>
</dbReference>
<gene>
    <name evidence="1" type="ORF">L873DRAFT_291816</name>
</gene>
<dbReference type="EMBL" id="ML120490">
    <property type="protein sequence ID" value="RPA91689.1"/>
    <property type="molecule type" value="Genomic_DNA"/>
</dbReference>
<proteinExistence type="predicted"/>
<dbReference type="AlphaFoldDB" id="A0A3N4J098"/>
<keyword evidence="2" id="KW-1185">Reference proteome</keyword>
<sequence>MVLGQASLCLASSVYPFHFYNSACLPFCPNVLTEPFHWRLIPCIRPNYLLTASITFTNSIPFTVKISFSVVKPLEITDIHHKSIRDRTAIVVVVVDISTL</sequence>